<gene>
    <name evidence="2" type="ORF">I2488_09905</name>
</gene>
<dbReference type="Proteomes" id="UP000600799">
    <property type="component" value="Unassembled WGS sequence"/>
</dbReference>
<feature type="signal peptide" evidence="1">
    <location>
        <begin position="1"/>
        <end position="28"/>
    </location>
</feature>
<evidence type="ECO:0000313" key="3">
    <source>
        <dbReference type="Proteomes" id="UP000600799"/>
    </source>
</evidence>
<organism evidence="2 3">
    <name type="scientific">Novosphingobium jiangmenense</name>
    <dbReference type="NCBI Taxonomy" id="2791981"/>
    <lineage>
        <taxon>Bacteria</taxon>
        <taxon>Pseudomonadati</taxon>
        <taxon>Pseudomonadota</taxon>
        <taxon>Alphaproteobacteria</taxon>
        <taxon>Sphingomonadales</taxon>
        <taxon>Sphingomonadaceae</taxon>
        <taxon>Novosphingobium</taxon>
    </lineage>
</organism>
<evidence type="ECO:0000256" key="1">
    <source>
        <dbReference type="SAM" id="SignalP"/>
    </source>
</evidence>
<reference evidence="2 3" key="1">
    <citation type="submission" date="2020-11" db="EMBL/GenBank/DDBJ databases">
        <title>The genome sequence of Novosphingobium sp. 1Y9A.</title>
        <authorList>
            <person name="Liu Y."/>
        </authorList>
    </citation>
    <scope>NUCLEOTIDE SEQUENCE [LARGE SCALE GENOMIC DNA]</scope>
    <source>
        <strain evidence="2 3">1Y9A</strain>
    </source>
</reference>
<dbReference type="EMBL" id="JADQDC010000005">
    <property type="protein sequence ID" value="MBF9151314.1"/>
    <property type="molecule type" value="Genomic_DNA"/>
</dbReference>
<keyword evidence="1" id="KW-0732">Signal</keyword>
<accession>A0ABS0HH76</accession>
<comment type="caution">
    <text evidence="2">The sequence shown here is derived from an EMBL/GenBank/DDBJ whole genome shotgun (WGS) entry which is preliminary data.</text>
</comment>
<proteinExistence type="predicted"/>
<sequence>MRLPLRVAALLARVALLPLTVGFAPAQAQTPAQSAPKLTAQTRDDLRCSAAFAIVALEQSDGDALEGWPQLAVRGRTFFADSGERAMKEGALSREQVRDLIGREVQALQTAPDPDKALAALAKPCVARLDATVPPLVTPTLKQCAAILGLAYAEVHAREGMSASAQDLKTLESVLSSREREALIAAGSSGDDADRTLSEAREAMAVEAADGKGGVDKYDIAHCYELAKPQEKSHY</sequence>
<protein>
    <submittedName>
        <fullName evidence="2">Uncharacterized protein</fullName>
    </submittedName>
</protein>
<keyword evidence="3" id="KW-1185">Reference proteome</keyword>
<dbReference type="RefSeq" id="WP_196275626.1">
    <property type="nucleotide sequence ID" value="NZ_JADQDC010000005.1"/>
</dbReference>
<evidence type="ECO:0000313" key="2">
    <source>
        <dbReference type="EMBL" id="MBF9151314.1"/>
    </source>
</evidence>
<name>A0ABS0HH76_9SPHN</name>
<feature type="chain" id="PRO_5045485317" evidence="1">
    <location>
        <begin position="29"/>
        <end position="235"/>
    </location>
</feature>